<dbReference type="Gene3D" id="2.70.20.10">
    <property type="entry name" value="Topoisomerase I, domain 3"/>
    <property type="match status" value="1"/>
</dbReference>
<dbReference type="InterPro" id="IPR013826">
    <property type="entry name" value="Topo_IA_cen_sub3"/>
</dbReference>
<dbReference type="EMBL" id="PSQE01000001">
    <property type="protein sequence ID" value="RHN76797.1"/>
    <property type="molecule type" value="Genomic_DNA"/>
</dbReference>
<organism evidence="1 2">
    <name type="scientific">Medicago truncatula</name>
    <name type="common">Barrel medic</name>
    <name type="synonym">Medicago tribuloides</name>
    <dbReference type="NCBI Taxonomy" id="3880"/>
    <lineage>
        <taxon>Eukaryota</taxon>
        <taxon>Viridiplantae</taxon>
        <taxon>Streptophyta</taxon>
        <taxon>Embryophyta</taxon>
        <taxon>Tracheophyta</taxon>
        <taxon>Spermatophyta</taxon>
        <taxon>Magnoliopsida</taxon>
        <taxon>eudicotyledons</taxon>
        <taxon>Gunneridae</taxon>
        <taxon>Pentapetalae</taxon>
        <taxon>rosids</taxon>
        <taxon>fabids</taxon>
        <taxon>Fabales</taxon>
        <taxon>Fabaceae</taxon>
        <taxon>Papilionoideae</taxon>
        <taxon>50 kb inversion clade</taxon>
        <taxon>NPAAA clade</taxon>
        <taxon>Hologalegina</taxon>
        <taxon>IRL clade</taxon>
        <taxon>Trifolieae</taxon>
        <taxon>Medicago</taxon>
    </lineage>
</organism>
<dbReference type="AlphaFoldDB" id="A0A396JP32"/>
<keyword evidence="1" id="KW-0413">Isomerase</keyword>
<dbReference type="InterPro" id="IPR023405">
    <property type="entry name" value="Topo_IA_core_domain"/>
</dbReference>
<comment type="caution">
    <text evidence="1">The sequence shown here is derived from an EMBL/GenBank/DDBJ whole genome shotgun (WGS) entry which is preliminary data.</text>
</comment>
<name>A0A396JP32_MEDTR</name>
<dbReference type="Gramene" id="rna174">
    <property type="protein sequence ID" value="RHN76797.1"/>
    <property type="gene ID" value="gene174"/>
</dbReference>
<dbReference type="InterPro" id="IPR000380">
    <property type="entry name" value="Topo_IA"/>
</dbReference>
<accession>A0A396JP32</accession>
<dbReference type="Gene3D" id="1.10.290.10">
    <property type="entry name" value="Topoisomerase I, domain 4"/>
    <property type="match status" value="1"/>
</dbReference>
<proteinExistence type="predicted"/>
<dbReference type="SUPFAM" id="SSF56712">
    <property type="entry name" value="Prokaryotic type I DNA topoisomerase"/>
    <property type="match status" value="1"/>
</dbReference>
<dbReference type="PANTHER" id="PTHR42785:SF1">
    <property type="entry name" value="DNA TOPOISOMERASE"/>
    <property type="match status" value="1"/>
</dbReference>
<evidence type="ECO:0000313" key="1">
    <source>
        <dbReference type="EMBL" id="RHN76797.1"/>
    </source>
</evidence>
<reference evidence="2" key="1">
    <citation type="journal article" date="2018" name="Nat. Plants">
        <title>Whole-genome landscape of Medicago truncatula symbiotic genes.</title>
        <authorList>
            <person name="Pecrix Y."/>
            <person name="Staton S.E."/>
            <person name="Sallet E."/>
            <person name="Lelandais-Briere C."/>
            <person name="Moreau S."/>
            <person name="Carrere S."/>
            <person name="Blein T."/>
            <person name="Jardinaud M.F."/>
            <person name="Latrasse D."/>
            <person name="Zouine M."/>
            <person name="Zahm M."/>
            <person name="Kreplak J."/>
            <person name="Mayjonade B."/>
            <person name="Satge C."/>
            <person name="Perez M."/>
            <person name="Cauet S."/>
            <person name="Marande W."/>
            <person name="Chantry-Darmon C."/>
            <person name="Lopez-Roques C."/>
            <person name="Bouchez O."/>
            <person name="Berard A."/>
            <person name="Debelle F."/>
            <person name="Munos S."/>
            <person name="Bendahmane A."/>
            <person name="Berges H."/>
            <person name="Niebel A."/>
            <person name="Buitink J."/>
            <person name="Frugier F."/>
            <person name="Benhamed M."/>
            <person name="Crespi M."/>
            <person name="Gouzy J."/>
            <person name="Gamas P."/>
        </authorList>
    </citation>
    <scope>NUCLEOTIDE SEQUENCE [LARGE SCALE GENOMIC DNA]</scope>
    <source>
        <strain evidence="2">cv. Jemalong A17</strain>
    </source>
</reference>
<dbReference type="GO" id="GO:0003677">
    <property type="term" value="F:DNA binding"/>
    <property type="evidence" value="ECO:0007669"/>
    <property type="project" value="InterPro"/>
</dbReference>
<dbReference type="Proteomes" id="UP000265566">
    <property type="component" value="Chromosome 1"/>
</dbReference>
<dbReference type="GO" id="GO:0003917">
    <property type="term" value="F:DNA topoisomerase type I (single strand cut, ATP-independent) activity"/>
    <property type="evidence" value="ECO:0007669"/>
    <property type="project" value="InterPro"/>
</dbReference>
<dbReference type="GO" id="GO:0006265">
    <property type="term" value="P:DNA topological change"/>
    <property type="evidence" value="ECO:0007669"/>
    <property type="project" value="InterPro"/>
</dbReference>
<dbReference type="PANTHER" id="PTHR42785">
    <property type="entry name" value="DNA TOPOISOMERASE, TYPE IA, CORE"/>
    <property type="match status" value="1"/>
</dbReference>
<evidence type="ECO:0000313" key="2">
    <source>
        <dbReference type="Proteomes" id="UP000265566"/>
    </source>
</evidence>
<gene>
    <name evidence="1" type="ORF">MtrunA17_Chr1g0147801</name>
</gene>
<sequence>MMNQGQQITTLFLDDLSAMLAGVLDEESLKLYTLIWSRTVSCQMEPANLEKIQVEFGNVDRSIMLRSSSSRVEFPGYQEVFTVWLVLADKLYCEEVLFILVMVRYHLSIQLIALYK</sequence>
<protein>
    <submittedName>
        <fullName evidence="1">Putative DNA topoisomerase, type IA</fullName>
    </submittedName>
</protein>
<dbReference type="InterPro" id="IPR013825">
    <property type="entry name" value="Topo_IA_cen_sub2"/>
</dbReference>